<dbReference type="AlphaFoldDB" id="A0A1G7NW24"/>
<keyword evidence="1" id="KW-0732">Signal</keyword>
<evidence type="ECO:0000256" key="1">
    <source>
        <dbReference type="SAM" id="SignalP"/>
    </source>
</evidence>
<reference evidence="3" key="1">
    <citation type="submission" date="2016-10" db="EMBL/GenBank/DDBJ databases">
        <authorList>
            <person name="Varghese N."/>
            <person name="Submissions S."/>
        </authorList>
    </citation>
    <scope>NUCLEOTIDE SEQUENCE [LARGE SCALE GENOMIC DNA]</scope>
    <source>
        <strain evidence="3">CGMCC 4.3506</strain>
    </source>
</reference>
<gene>
    <name evidence="2" type="ORF">SAMN05216553_103258</name>
</gene>
<dbReference type="RefSeq" id="WP_090047315.1">
    <property type="nucleotide sequence ID" value="NZ_FNCC01000003.1"/>
</dbReference>
<feature type="signal peptide" evidence="1">
    <location>
        <begin position="1"/>
        <end position="20"/>
    </location>
</feature>
<accession>A0A1G7NW24</accession>
<dbReference type="OrthoDB" id="5148907at2"/>
<proteinExistence type="predicted"/>
<evidence type="ECO:0000313" key="3">
    <source>
        <dbReference type="Proteomes" id="UP000199623"/>
    </source>
</evidence>
<dbReference type="EMBL" id="FNCC01000003">
    <property type="protein sequence ID" value="SDF78232.1"/>
    <property type="molecule type" value="Genomic_DNA"/>
</dbReference>
<organism evidence="2 3">
    <name type="scientific">Lentzea fradiae</name>
    <dbReference type="NCBI Taxonomy" id="200378"/>
    <lineage>
        <taxon>Bacteria</taxon>
        <taxon>Bacillati</taxon>
        <taxon>Actinomycetota</taxon>
        <taxon>Actinomycetes</taxon>
        <taxon>Pseudonocardiales</taxon>
        <taxon>Pseudonocardiaceae</taxon>
        <taxon>Lentzea</taxon>
    </lineage>
</organism>
<sequence length="135" mass="13188">MRGSAVLLLCLVLAACGGQTPPEDSVTSTQQIATAPPAVTSTASVVPSSVPTAAVPTPSRAGDPGATTVRGTVAAGVEAGCTLLSTGTEQYLLLGADPAVAVAGAVVEVSGRADPGAMTTCQQGTPFHVTRTERG</sequence>
<name>A0A1G7NW24_9PSEU</name>
<dbReference type="STRING" id="200378.SAMN05216553_103258"/>
<keyword evidence="3" id="KW-1185">Reference proteome</keyword>
<feature type="chain" id="PRO_5039133345" evidence="1">
    <location>
        <begin position="21"/>
        <end position="135"/>
    </location>
</feature>
<dbReference type="PROSITE" id="PS51257">
    <property type="entry name" value="PROKAR_LIPOPROTEIN"/>
    <property type="match status" value="1"/>
</dbReference>
<evidence type="ECO:0000313" key="2">
    <source>
        <dbReference type="EMBL" id="SDF78232.1"/>
    </source>
</evidence>
<dbReference type="Proteomes" id="UP000199623">
    <property type="component" value="Unassembled WGS sequence"/>
</dbReference>
<protein>
    <submittedName>
        <fullName evidence="2">Uncharacterized protein</fullName>
    </submittedName>
</protein>